<evidence type="ECO:0000313" key="5">
    <source>
        <dbReference type="Proteomes" id="UP000320055"/>
    </source>
</evidence>
<proteinExistence type="predicted"/>
<dbReference type="InterPro" id="IPR029058">
    <property type="entry name" value="AB_hydrolase_fold"/>
</dbReference>
<dbReference type="SUPFAM" id="SSF47336">
    <property type="entry name" value="ACP-like"/>
    <property type="match status" value="1"/>
</dbReference>
<accession>A0A563W3F6</accession>
<evidence type="ECO:0000256" key="1">
    <source>
        <dbReference type="ARBA" id="ARBA00022450"/>
    </source>
</evidence>
<dbReference type="InterPro" id="IPR009081">
    <property type="entry name" value="PP-bd_ACP"/>
</dbReference>
<keyword evidence="1" id="KW-0596">Phosphopantetheine</keyword>
<dbReference type="InterPro" id="IPR036736">
    <property type="entry name" value="ACP-like_sf"/>
</dbReference>
<dbReference type="InterPro" id="IPR050091">
    <property type="entry name" value="PKS_NRPS_Biosynth_Enz"/>
</dbReference>
<dbReference type="Pfam" id="PF00550">
    <property type="entry name" value="PP-binding"/>
    <property type="match status" value="1"/>
</dbReference>
<dbReference type="PANTHER" id="PTHR43775:SF37">
    <property type="entry name" value="SI:DKEY-61P9.11"/>
    <property type="match status" value="1"/>
</dbReference>
<dbReference type="PROSITE" id="PS00012">
    <property type="entry name" value="PHOSPHOPANTETHEINE"/>
    <property type="match status" value="1"/>
</dbReference>
<dbReference type="EMBL" id="CAACVJ010000669">
    <property type="protein sequence ID" value="VEP18216.1"/>
    <property type="molecule type" value="Genomic_DNA"/>
</dbReference>
<dbReference type="Pfam" id="PF00975">
    <property type="entry name" value="Thioesterase"/>
    <property type="match status" value="1"/>
</dbReference>
<dbReference type="PANTHER" id="PTHR43775">
    <property type="entry name" value="FATTY ACID SYNTHASE"/>
    <property type="match status" value="1"/>
</dbReference>
<feature type="domain" description="Carrier" evidence="3">
    <location>
        <begin position="1"/>
        <end position="64"/>
    </location>
</feature>
<organism evidence="4 5">
    <name type="scientific">Hyella patelloides LEGE 07179</name>
    <dbReference type="NCBI Taxonomy" id="945734"/>
    <lineage>
        <taxon>Bacteria</taxon>
        <taxon>Bacillati</taxon>
        <taxon>Cyanobacteriota</taxon>
        <taxon>Cyanophyceae</taxon>
        <taxon>Pleurocapsales</taxon>
        <taxon>Hyellaceae</taxon>
        <taxon>Hyella</taxon>
    </lineage>
</organism>
<dbReference type="Gene3D" id="3.40.50.1820">
    <property type="entry name" value="alpha/beta hydrolase"/>
    <property type="match status" value="1"/>
</dbReference>
<name>A0A563W3F6_9CYAN</name>
<dbReference type="GO" id="GO:0006633">
    <property type="term" value="P:fatty acid biosynthetic process"/>
    <property type="evidence" value="ECO:0007669"/>
    <property type="project" value="TreeGrafter"/>
</dbReference>
<dbReference type="GO" id="GO:0004312">
    <property type="term" value="F:fatty acid synthase activity"/>
    <property type="evidence" value="ECO:0007669"/>
    <property type="project" value="TreeGrafter"/>
</dbReference>
<dbReference type="InterPro" id="IPR006162">
    <property type="entry name" value="Ppantetheine_attach_site"/>
</dbReference>
<keyword evidence="2" id="KW-0597">Phosphoprotein</keyword>
<dbReference type="PROSITE" id="PS50075">
    <property type="entry name" value="CARRIER"/>
    <property type="match status" value="1"/>
</dbReference>
<gene>
    <name evidence="4" type="ORF">H1P_7000001</name>
</gene>
<protein>
    <submittedName>
        <fullName evidence="4">McnE protein</fullName>
    </submittedName>
</protein>
<dbReference type="Gene3D" id="1.10.1200.10">
    <property type="entry name" value="ACP-like"/>
    <property type="match status" value="1"/>
</dbReference>
<evidence type="ECO:0000256" key="2">
    <source>
        <dbReference type="ARBA" id="ARBA00022553"/>
    </source>
</evidence>
<keyword evidence="5" id="KW-1185">Reference proteome</keyword>
<evidence type="ECO:0000313" key="4">
    <source>
        <dbReference type="EMBL" id="VEP18216.1"/>
    </source>
</evidence>
<dbReference type="AlphaFoldDB" id="A0A563W3F6"/>
<dbReference type="InterPro" id="IPR001031">
    <property type="entry name" value="Thioesterase"/>
</dbReference>
<reference evidence="4 5" key="1">
    <citation type="submission" date="2019-01" db="EMBL/GenBank/DDBJ databases">
        <authorList>
            <person name="Brito A."/>
        </authorList>
    </citation>
    <scope>NUCLEOTIDE SEQUENCE [LARGE SCALE GENOMIC DNA]</scope>
    <source>
        <strain evidence="4">1</strain>
    </source>
</reference>
<dbReference type="Proteomes" id="UP000320055">
    <property type="component" value="Unassembled WGS sequence"/>
</dbReference>
<dbReference type="SUPFAM" id="SSF53474">
    <property type="entry name" value="alpha/beta-Hydrolases"/>
    <property type="match status" value="1"/>
</dbReference>
<evidence type="ECO:0000259" key="3">
    <source>
        <dbReference type="PROSITE" id="PS50075"/>
    </source>
</evidence>
<sequence length="339" mass="38650">MLQDILGIEEISIQDNFIDLGGNSLLAARLVTEIEQKYAQKIAISRIFQAPTPKELAVLIRQEEKASYPPSFVPIKNGNSQPVLFGIHNLGYGLELYLPLAKCLDSDISLYGLSSSFSNEPNKPHSRDIANLASYYARDLQKIQPQGPYYLLGVSFGGVIAYEIAQILVAQGHEVKFLGLVDTHCPQQNSVYKPLSLKERISSHIRKLRLKGVNYLSNRIQRRIEVTMDLIRYNLYKNDWLRENFADKTSRNFAQIEHMQQAKEHQEANKNYVIQPYPGKVYLFRAADDIFYKLDWQKLAESGLIIYDVPGEHLEILQEPNVQTLAEKIHLALGFCQVN</sequence>